<proteinExistence type="predicted"/>
<evidence type="ECO:0000313" key="1">
    <source>
        <dbReference type="EMBL" id="CAG7581667.1"/>
    </source>
</evidence>
<gene>
    <name evidence="1" type="ORF">SLAVMIC_00963</name>
</gene>
<protein>
    <submittedName>
        <fullName evidence="1">Uncharacterized protein</fullName>
    </submittedName>
</protein>
<reference evidence="1" key="1">
    <citation type="submission" date="2021-06" db="EMBL/GenBank/DDBJ databases">
        <authorList>
            <person name="Gannon L."/>
            <person name="Redgwell R T."/>
            <person name="Michniewski S."/>
            <person name="Harrison D C."/>
            <person name="Millard A."/>
        </authorList>
    </citation>
    <scope>NUCLEOTIDE SEQUENCE</scope>
</reference>
<sequence>MKQLKEIVNDRERMCKFSHAIAGVLYYKVETDDSIYMFPINMNDRDDVGTATFECEIKAITLMRYIRKAIDQNCLIKIK</sequence>
<name>A0A8D9FR85_9VIRU</name>
<dbReference type="EMBL" id="OU342829">
    <property type="protein sequence ID" value="CAG7581667.1"/>
    <property type="molecule type" value="Genomic_DNA"/>
</dbReference>
<organism evidence="1">
    <name type="scientific">uncultured marine phage</name>
    <dbReference type="NCBI Taxonomy" id="707152"/>
    <lineage>
        <taxon>Viruses</taxon>
        <taxon>environmental samples</taxon>
    </lineage>
</organism>
<accession>A0A8D9FR85</accession>